<dbReference type="Proteomes" id="UP000249135">
    <property type="component" value="Unassembled WGS sequence"/>
</dbReference>
<dbReference type="AlphaFoldDB" id="A0A2W5QFD0"/>
<accession>A0A2W5QFD0</accession>
<dbReference type="InterPro" id="IPR038522">
    <property type="entry name" value="T4/T6SS_DotU_sf"/>
</dbReference>
<dbReference type="EMBL" id="QFPP01000066">
    <property type="protein sequence ID" value="PZQ76012.1"/>
    <property type="molecule type" value="Genomic_DNA"/>
</dbReference>
<dbReference type="Gene3D" id="1.25.40.590">
    <property type="entry name" value="Type IV / VI secretion system, DotU"/>
    <property type="match status" value="1"/>
</dbReference>
<dbReference type="PANTHER" id="PTHR38033:SF1">
    <property type="entry name" value="DOTU FAMILY TYPE IV_VI SECRETION SYSTEM PROTEIN"/>
    <property type="match status" value="1"/>
</dbReference>
<name>A0A2W5QFD0_VARPD</name>
<dbReference type="PANTHER" id="PTHR38033">
    <property type="entry name" value="MEMBRANE PROTEIN-RELATED"/>
    <property type="match status" value="1"/>
</dbReference>
<feature type="domain" description="Type IV / VI secretion system DotU" evidence="1">
    <location>
        <begin position="6"/>
        <end position="207"/>
    </location>
</feature>
<dbReference type="InterPro" id="IPR017732">
    <property type="entry name" value="T4/T6SS_DotU"/>
</dbReference>
<comment type="caution">
    <text evidence="2">The sequence shown here is derived from an EMBL/GenBank/DDBJ whole genome shotgun (WGS) entry which is preliminary data.</text>
</comment>
<evidence type="ECO:0000313" key="3">
    <source>
        <dbReference type="Proteomes" id="UP000249135"/>
    </source>
</evidence>
<reference evidence="2 3" key="1">
    <citation type="submission" date="2017-08" db="EMBL/GenBank/DDBJ databases">
        <title>Infants hospitalized years apart are colonized by the same room-sourced microbial strains.</title>
        <authorList>
            <person name="Brooks B."/>
            <person name="Olm M.R."/>
            <person name="Firek B.A."/>
            <person name="Baker R."/>
            <person name="Thomas B.C."/>
            <person name="Morowitz M.J."/>
            <person name="Banfield J.F."/>
        </authorList>
    </citation>
    <scope>NUCLEOTIDE SEQUENCE [LARGE SCALE GENOMIC DNA]</scope>
    <source>
        <strain evidence="2">S2_005_003_R2_41</strain>
    </source>
</reference>
<proteinExistence type="predicted"/>
<gene>
    <name evidence="2" type="ORF">DI563_08065</name>
</gene>
<dbReference type="Pfam" id="PF09850">
    <property type="entry name" value="DotU"/>
    <property type="match status" value="1"/>
</dbReference>
<sequence length="444" mass="48543">MPRLFDFYAPVFTFGLALDAPSTALAAPLTGGEAQQRARRLLDRARSAALAAGKPLRQVESAGFALVAWFDELMARHPRWADSAAPLQMQLFNSTNAQTEFFHHLSALKGEDAELREIYWYALALGFKGQYYFESEHRDGEIAKLIALHAAQLPLAPIDARALRDAPLVPQPAPPFEPFRSRDPQHRQRAMLRTAAALLALVPLGLLLSALLGRGVDAPSSLGERLEGQLQAYACADLAATVDAHGNARVRGFVPQREDIDRVQRDVGRMPGVTTADVDLQLRPWPYCEVVTMLKPYLARNRQGRAGLQVDTPTARDGQLREGDPVRVLVRTPAHDAQLWVDYYTADGAVLHFRSDGAQTVATAPGQTLTFGTDVPSSWLVSPPFGTVLVTAVAVPQGQLAAESGPPPFELASAYLLRLRERLGADRSGEKTVADYVFLETVER</sequence>
<organism evidence="2 3">
    <name type="scientific">Variovorax paradoxus</name>
    <dbReference type="NCBI Taxonomy" id="34073"/>
    <lineage>
        <taxon>Bacteria</taxon>
        <taxon>Pseudomonadati</taxon>
        <taxon>Pseudomonadota</taxon>
        <taxon>Betaproteobacteria</taxon>
        <taxon>Burkholderiales</taxon>
        <taxon>Comamonadaceae</taxon>
        <taxon>Variovorax</taxon>
    </lineage>
</organism>
<evidence type="ECO:0000259" key="1">
    <source>
        <dbReference type="Pfam" id="PF09850"/>
    </source>
</evidence>
<evidence type="ECO:0000313" key="2">
    <source>
        <dbReference type="EMBL" id="PZQ76012.1"/>
    </source>
</evidence>
<protein>
    <submittedName>
        <fullName evidence="2">Type IV / vi secretion system, dotu</fullName>
    </submittedName>
</protein>